<dbReference type="Pfam" id="PF12301">
    <property type="entry name" value="CD99L2"/>
    <property type="match status" value="1"/>
</dbReference>
<protein>
    <submittedName>
        <fullName evidence="9">CD99 molecule (Xg blood group)</fullName>
    </submittedName>
</protein>
<evidence type="ECO:0000313" key="10">
    <source>
        <dbReference type="Proteomes" id="UP000002280"/>
    </source>
</evidence>
<comment type="similarity">
    <text evidence="2">Belongs to the CD99 family.</text>
</comment>
<evidence type="ECO:0000256" key="5">
    <source>
        <dbReference type="ARBA" id="ARBA00022989"/>
    </source>
</evidence>
<dbReference type="PANTHER" id="PTHR15076:SF15">
    <property type="entry name" value="CD99 ANTIGEN"/>
    <property type="match status" value="1"/>
</dbReference>
<dbReference type="FunCoup" id="A0A5F8GC83">
    <property type="interactions" value="74"/>
</dbReference>
<accession>A0A5F8GC83</accession>
<dbReference type="Proteomes" id="UP000002280">
    <property type="component" value="Chromosome 7"/>
</dbReference>
<dbReference type="STRING" id="13616.ENSMODP00000044906"/>
<dbReference type="PANTHER" id="PTHR15076">
    <property type="entry name" value="CD99/MIC2 PROTEIN RELATED"/>
    <property type="match status" value="1"/>
</dbReference>
<dbReference type="InParanoid" id="A0A5F8GC83"/>
<evidence type="ECO:0000256" key="8">
    <source>
        <dbReference type="SAM" id="Phobius"/>
    </source>
</evidence>
<organism evidence="9 10">
    <name type="scientific">Monodelphis domestica</name>
    <name type="common">Gray short-tailed opossum</name>
    <dbReference type="NCBI Taxonomy" id="13616"/>
    <lineage>
        <taxon>Eukaryota</taxon>
        <taxon>Metazoa</taxon>
        <taxon>Chordata</taxon>
        <taxon>Craniata</taxon>
        <taxon>Vertebrata</taxon>
        <taxon>Euteleostomi</taxon>
        <taxon>Mammalia</taxon>
        <taxon>Metatheria</taxon>
        <taxon>Didelphimorphia</taxon>
        <taxon>Didelphidae</taxon>
        <taxon>Monodelphis</taxon>
    </lineage>
</organism>
<feature type="region of interest" description="Disordered" evidence="7">
    <location>
        <begin position="27"/>
        <end position="114"/>
    </location>
</feature>
<dbReference type="Ensembl" id="ENSMODT00000061956.1">
    <property type="protein sequence ID" value="ENSMODP00000044906.1"/>
    <property type="gene ID" value="ENSMODG00000028380.2"/>
</dbReference>
<dbReference type="GO" id="GO:0034109">
    <property type="term" value="P:homotypic cell-cell adhesion"/>
    <property type="evidence" value="ECO:0000318"/>
    <property type="project" value="GO_Central"/>
</dbReference>
<name>A0A5F8GC83_MONDO</name>
<feature type="transmembrane region" description="Helical" evidence="8">
    <location>
        <begin position="178"/>
        <end position="202"/>
    </location>
</feature>
<dbReference type="Bgee" id="ENSMODG00000028380">
    <property type="expression patterns" value="Expressed in extraembryonic membrane and 21 other cell types or tissues"/>
</dbReference>
<evidence type="ECO:0000256" key="2">
    <source>
        <dbReference type="ARBA" id="ARBA00008763"/>
    </source>
</evidence>
<dbReference type="AlphaFoldDB" id="A0A5F8GC83"/>
<comment type="subcellular location">
    <subcellularLocation>
        <location evidence="1">Membrane</location>
        <topology evidence="1">Single-pass type I membrane protein</topology>
    </subcellularLocation>
</comment>
<dbReference type="GeneTree" id="ENSGT00940000154344"/>
<keyword evidence="3 8" id="KW-0812">Transmembrane</keyword>
<reference evidence="9" key="2">
    <citation type="submission" date="2025-08" db="UniProtKB">
        <authorList>
            <consortium name="Ensembl"/>
        </authorList>
    </citation>
    <scope>IDENTIFICATION</scope>
</reference>
<evidence type="ECO:0000256" key="3">
    <source>
        <dbReference type="ARBA" id="ARBA00022692"/>
    </source>
</evidence>
<keyword evidence="6 8" id="KW-0472">Membrane</keyword>
<feature type="compositionally biased region" description="Basic and acidic residues" evidence="7">
    <location>
        <begin position="76"/>
        <end position="112"/>
    </location>
</feature>
<proteinExistence type="inferred from homology"/>
<feature type="transmembrane region" description="Helical" evidence="8">
    <location>
        <begin position="116"/>
        <end position="138"/>
    </location>
</feature>
<keyword evidence="10" id="KW-1185">Reference proteome</keyword>
<dbReference type="GO" id="GO:2000391">
    <property type="term" value="P:positive regulation of neutrophil extravasation"/>
    <property type="evidence" value="ECO:0000318"/>
    <property type="project" value="GO_Central"/>
</dbReference>
<reference evidence="9" key="3">
    <citation type="submission" date="2025-09" db="UniProtKB">
        <authorList>
            <consortium name="Ensembl"/>
        </authorList>
    </citation>
    <scope>IDENTIFICATION</scope>
</reference>
<evidence type="ECO:0000256" key="7">
    <source>
        <dbReference type="SAM" id="MobiDB-lite"/>
    </source>
</evidence>
<dbReference type="GO" id="GO:0072683">
    <property type="term" value="P:T cell extravasation"/>
    <property type="evidence" value="ECO:0000318"/>
    <property type="project" value="GO_Central"/>
</dbReference>
<dbReference type="GO" id="GO:0005886">
    <property type="term" value="C:plasma membrane"/>
    <property type="evidence" value="ECO:0000318"/>
    <property type="project" value="GO_Central"/>
</dbReference>
<sequence length="204" mass="22305">ESEDFYSNSSLLFAGFLTSGQDFDLSEALDDGVKPTKKATPVTRKPVSDSDLNLEDALFNGGSDDSVKPNPPKPKPKPDHSDSGDFSDDDLKGHTHSGGQDDRHNNEDKADDSPGLIPGIVSAAVVALAGAVSSFIAYQKKKFCFKGNEDPENVNMESQYEVNKEPPGKRKKTNLENLLSVLYSPTSILKFTIYKIVLVLWIRK</sequence>
<evidence type="ECO:0000256" key="4">
    <source>
        <dbReference type="ARBA" id="ARBA00022729"/>
    </source>
</evidence>
<dbReference type="InterPro" id="IPR022078">
    <property type="entry name" value="CD99L2"/>
</dbReference>
<reference evidence="9 10" key="1">
    <citation type="journal article" date="2007" name="Nature">
        <title>Genome of the marsupial Monodelphis domestica reveals innovation in non-coding sequences.</title>
        <authorList>
            <person name="Mikkelsen T.S."/>
            <person name="Wakefield M.J."/>
            <person name="Aken B."/>
            <person name="Amemiya C.T."/>
            <person name="Chang J.L."/>
            <person name="Duke S."/>
            <person name="Garber M."/>
            <person name="Gentles A.J."/>
            <person name="Goodstadt L."/>
            <person name="Heger A."/>
            <person name="Jurka J."/>
            <person name="Kamal M."/>
            <person name="Mauceli E."/>
            <person name="Searle S.M."/>
            <person name="Sharpe T."/>
            <person name="Baker M.L."/>
            <person name="Batzer M.A."/>
            <person name="Benos P.V."/>
            <person name="Belov K."/>
            <person name="Clamp M."/>
            <person name="Cook A."/>
            <person name="Cuff J."/>
            <person name="Das R."/>
            <person name="Davidow L."/>
            <person name="Deakin J.E."/>
            <person name="Fazzari M.J."/>
            <person name="Glass J.L."/>
            <person name="Grabherr M."/>
            <person name="Greally J.M."/>
            <person name="Gu W."/>
            <person name="Hore T.A."/>
            <person name="Huttley G.A."/>
            <person name="Kleber M."/>
            <person name="Jirtle R.L."/>
            <person name="Koina E."/>
            <person name="Lee J.T."/>
            <person name="Mahony S."/>
            <person name="Marra M.A."/>
            <person name="Miller R.D."/>
            <person name="Nicholls R.D."/>
            <person name="Oda M."/>
            <person name="Papenfuss A.T."/>
            <person name="Parra Z.E."/>
            <person name="Pollock D.D."/>
            <person name="Ray D.A."/>
            <person name="Schein J.E."/>
            <person name="Speed T.P."/>
            <person name="Thompson K."/>
            <person name="VandeBerg J.L."/>
            <person name="Wade C.M."/>
            <person name="Walker J.A."/>
            <person name="Waters P.D."/>
            <person name="Webber C."/>
            <person name="Weidman J.R."/>
            <person name="Xie X."/>
            <person name="Zody M.C."/>
            <person name="Baldwin J."/>
            <person name="Abdouelleil A."/>
            <person name="Abdulkadir J."/>
            <person name="Abebe A."/>
            <person name="Abera B."/>
            <person name="Abreu J."/>
            <person name="Acer S.C."/>
            <person name="Aftuck L."/>
            <person name="Alexander A."/>
            <person name="An P."/>
            <person name="Anderson E."/>
            <person name="Anderson S."/>
            <person name="Arachi H."/>
            <person name="Azer M."/>
            <person name="Bachantsang P."/>
            <person name="Barry A."/>
            <person name="Bayul T."/>
            <person name="Berlin A."/>
            <person name="Bessette D."/>
            <person name="Bloom T."/>
            <person name="Bloom T."/>
            <person name="Boguslavskiy L."/>
            <person name="Bonnet C."/>
            <person name="Boukhgalter B."/>
            <person name="Bourzgui I."/>
            <person name="Brown A."/>
            <person name="Cahill P."/>
            <person name="Channer S."/>
            <person name="Cheshatsang Y."/>
            <person name="Chuda L."/>
            <person name="Citroen M."/>
            <person name="Collymore A."/>
            <person name="Cooke P."/>
            <person name="Costello M."/>
            <person name="D'Aco K."/>
            <person name="Daza R."/>
            <person name="De Haan G."/>
            <person name="DeGray S."/>
            <person name="DeMaso C."/>
            <person name="Dhargay N."/>
            <person name="Dooley K."/>
            <person name="Dooley E."/>
            <person name="Doricent M."/>
            <person name="Dorje P."/>
            <person name="Dorjee K."/>
            <person name="Dupes A."/>
            <person name="Elong R."/>
            <person name="Falk J."/>
            <person name="Farina A."/>
            <person name="Faro S."/>
            <person name="Ferguson D."/>
            <person name="Fisher S."/>
            <person name="Foley C.D."/>
            <person name="Franke A."/>
            <person name="Friedrich D."/>
            <person name="Gadbois L."/>
            <person name="Gearin G."/>
            <person name="Gearin C.R."/>
            <person name="Giannoukos G."/>
            <person name="Goode T."/>
            <person name="Graham J."/>
            <person name="Grandbois E."/>
            <person name="Grewal S."/>
            <person name="Gyaltsen K."/>
            <person name="Hafez N."/>
            <person name="Hagos B."/>
            <person name="Hall J."/>
            <person name="Henson C."/>
            <person name="Hollinger A."/>
            <person name="Honan T."/>
            <person name="Huard M.D."/>
            <person name="Hughes L."/>
            <person name="Hurhula B."/>
            <person name="Husby M.E."/>
            <person name="Kamat A."/>
            <person name="Kanga B."/>
            <person name="Kashin S."/>
            <person name="Khazanovich D."/>
            <person name="Kisner P."/>
            <person name="Lance K."/>
            <person name="Lara M."/>
            <person name="Lee W."/>
            <person name="Lennon N."/>
            <person name="Letendre F."/>
            <person name="LeVine R."/>
            <person name="Lipovsky A."/>
            <person name="Liu X."/>
            <person name="Liu J."/>
            <person name="Liu S."/>
            <person name="Lokyitsang T."/>
            <person name="Lokyitsang Y."/>
            <person name="Lubonja R."/>
            <person name="Lui A."/>
            <person name="MacDonald P."/>
            <person name="Magnisalis V."/>
            <person name="Maru K."/>
            <person name="Matthews C."/>
            <person name="McCusker W."/>
            <person name="McDonough S."/>
            <person name="Mehta T."/>
            <person name="Meldrim J."/>
            <person name="Meneus L."/>
            <person name="Mihai O."/>
            <person name="Mihalev A."/>
            <person name="Mihova T."/>
            <person name="Mittelman R."/>
            <person name="Mlenga V."/>
            <person name="Montmayeur A."/>
            <person name="Mulrain L."/>
            <person name="Navidi A."/>
            <person name="Naylor J."/>
            <person name="Negash T."/>
            <person name="Nguyen T."/>
            <person name="Nguyen N."/>
            <person name="Nicol R."/>
            <person name="Norbu C."/>
            <person name="Norbu N."/>
            <person name="Novod N."/>
            <person name="O'Neill B."/>
            <person name="Osman S."/>
            <person name="Markiewicz E."/>
            <person name="Oyono O.L."/>
            <person name="Patti C."/>
            <person name="Phunkhang P."/>
            <person name="Pierre F."/>
            <person name="Priest M."/>
            <person name="Raghuraman S."/>
            <person name="Rege F."/>
            <person name="Reyes R."/>
            <person name="Rise C."/>
            <person name="Rogov P."/>
            <person name="Ross K."/>
            <person name="Ryan E."/>
            <person name="Settipalli S."/>
            <person name="Shea T."/>
            <person name="Sherpa N."/>
            <person name="Shi L."/>
            <person name="Shih D."/>
            <person name="Sparrow T."/>
            <person name="Spaulding J."/>
            <person name="Stalker J."/>
            <person name="Stange-Thomann N."/>
            <person name="Stavropoulos S."/>
            <person name="Stone C."/>
            <person name="Strader C."/>
            <person name="Tesfaye S."/>
            <person name="Thomson T."/>
            <person name="Thoulutsang Y."/>
            <person name="Thoulutsang D."/>
            <person name="Topham K."/>
            <person name="Topping I."/>
            <person name="Tsamla T."/>
            <person name="Vassiliev H."/>
            <person name="Vo A."/>
            <person name="Wangchuk T."/>
            <person name="Wangdi T."/>
            <person name="Weiand M."/>
            <person name="Wilkinson J."/>
            <person name="Wilson A."/>
            <person name="Yadav S."/>
            <person name="Young G."/>
            <person name="Yu Q."/>
            <person name="Zembek L."/>
            <person name="Zhong D."/>
            <person name="Zimmer A."/>
            <person name="Zwirko Z."/>
            <person name="Jaffe D.B."/>
            <person name="Alvarez P."/>
            <person name="Brockman W."/>
            <person name="Butler J."/>
            <person name="Chin C."/>
            <person name="Gnerre S."/>
            <person name="MacCallum I."/>
            <person name="Graves J.A."/>
            <person name="Ponting C.P."/>
            <person name="Breen M."/>
            <person name="Samollow P.B."/>
            <person name="Lander E.S."/>
            <person name="Lindblad-Toh K."/>
        </authorList>
    </citation>
    <scope>NUCLEOTIDE SEQUENCE [LARGE SCALE GENOMIC DNA]</scope>
</reference>
<evidence type="ECO:0000256" key="1">
    <source>
        <dbReference type="ARBA" id="ARBA00004479"/>
    </source>
</evidence>
<evidence type="ECO:0000256" key="6">
    <source>
        <dbReference type="ARBA" id="ARBA00023136"/>
    </source>
</evidence>
<keyword evidence="4" id="KW-0732">Signal</keyword>
<keyword evidence="5 8" id="KW-1133">Transmembrane helix</keyword>
<evidence type="ECO:0000313" key="9">
    <source>
        <dbReference type="Ensembl" id="ENSMODP00000044906.1"/>
    </source>
</evidence>